<dbReference type="InterPro" id="IPR050625">
    <property type="entry name" value="ParA/MinD_ATPase"/>
</dbReference>
<dbReference type="GO" id="GO:0051782">
    <property type="term" value="P:negative regulation of cell division"/>
    <property type="evidence" value="ECO:0007669"/>
    <property type="project" value="TreeGrafter"/>
</dbReference>
<protein>
    <recommendedName>
        <fullName evidence="4">CobQ/CobB/MinD/ParA nucleotide binding domain-containing protein</fullName>
    </recommendedName>
</protein>
<reference evidence="2 3" key="1">
    <citation type="journal article" date="2014" name="Genome Announc.">
        <title>Draft Genome Sequence of Kocuria palustris PEL.</title>
        <authorList>
            <person name="Sharma G."/>
            <person name="Khatri I."/>
            <person name="Subramanian S."/>
        </authorList>
    </citation>
    <scope>NUCLEOTIDE SEQUENCE [LARGE SCALE GENOMIC DNA]</scope>
    <source>
        <strain evidence="2 3">PEL</strain>
    </source>
</reference>
<dbReference type="GO" id="GO:0005829">
    <property type="term" value="C:cytosol"/>
    <property type="evidence" value="ECO:0007669"/>
    <property type="project" value="TreeGrafter"/>
</dbReference>
<accession>M2YD35</accession>
<gene>
    <name evidence="2" type="ORF">C884_00333</name>
</gene>
<dbReference type="PANTHER" id="PTHR43384:SF14">
    <property type="entry name" value="ESX-1 SECRETION-ASSOCIATED PROTEIN ESPI"/>
    <property type="match status" value="1"/>
</dbReference>
<sequence>MSRSDRPKEQSMSLDAPYAQGLEMGALRGSGGELARARKREPEPEPETVGEDDVKGPVEPPAPVEVEAHEEGEHQAAPGLLGDLHSDEDPQLRIPAKEGWQGWINRLSGGFLSVRPGKEEVLHRRAVAGIQSNLTRSMTILLANSAGGAGKTVTAMGLGGVMGLHRGGGVVVCDNNETQGSLSLRSKARGSDRTVLDLLGRTREDEDLTLGELSAYLRTQGNAHFDVLASSTRPEEMRLIGKAEFELIHDVLSRFKELVIVDSGNNALASNFQAAAEAADLLLVPTGMQRDQIQRALWTLRTLYEAGHEDLVTNAIVVISEDSRGKESGGVVKELNAALDSAGMDIITIPYDPHLDRGTVIDVELLRDKTRHAYEQLAALVAHKLLTLPNEN</sequence>
<dbReference type="SUPFAM" id="SSF52540">
    <property type="entry name" value="P-loop containing nucleoside triphosphate hydrolases"/>
    <property type="match status" value="1"/>
</dbReference>
<dbReference type="EMBL" id="ANHZ02000012">
    <property type="protein sequence ID" value="EME36539.1"/>
    <property type="molecule type" value="Genomic_DNA"/>
</dbReference>
<dbReference type="GO" id="GO:0005524">
    <property type="term" value="F:ATP binding"/>
    <property type="evidence" value="ECO:0007669"/>
    <property type="project" value="TreeGrafter"/>
</dbReference>
<dbReference type="Proteomes" id="UP000009877">
    <property type="component" value="Unassembled WGS sequence"/>
</dbReference>
<dbReference type="GO" id="GO:0016887">
    <property type="term" value="F:ATP hydrolysis activity"/>
    <property type="evidence" value="ECO:0007669"/>
    <property type="project" value="TreeGrafter"/>
</dbReference>
<evidence type="ECO:0000313" key="3">
    <source>
        <dbReference type="Proteomes" id="UP000009877"/>
    </source>
</evidence>
<evidence type="ECO:0000313" key="2">
    <source>
        <dbReference type="EMBL" id="EME36539.1"/>
    </source>
</evidence>
<proteinExistence type="predicted"/>
<comment type="caution">
    <text evidence="2">The sequence shown here is derived from an EMBL/GenBank/DDBJ whole genome shotgun (WGS) entry which is preliminary data.</text>
</comment>
<dbReference type="AlphaFoldDB" id="M2YD35"/>
<evidence type="ECO:0008006" key="4">
    <source>
        <dbReference type="Google" id="ProtNLM"/>
    </source>
</evidence>
<dbReference type="Gene3D" id="3.40.50.300">
    <property type="entry name" value="P-loop containing nucleotide triphosphate hydrolases"/>
    <property type="match status" value="1"/>
</dbReference>
<keyword evidence="3" id="KW-1185">Reference proteome</keyword>
<dbReference type="InterPro" id="IPR027417">
    <property type="entry name" value="P-loop_NTPase"/>
</dbReference>
<feature type="region of interest" description="Disordered" evidence="1">
    <location>
        <begin position="1"/>
        <end position="62"/>
    </location>
</feature>
<evidence type="ECO:0000256" key="1">
    <source>
        <dbReference type="SAM" id="MobiDB-lite"/>
    </source>
</evidence>
<dbReference type="GO" id="GO:0009898">
    <property type="term" value="C:cytoplasmic side of plasma membrane"/>
    <property type="evidence" value="ECO:0007669"/>
    <property type="project" value="TreeGrafter"/>
</dbReference>
<organism evidence="2 3">
    <name type="scientific">Kocuria palustris PEL</name>
    <dbReference type="NCBI Taxonomy" id="1236550"/>
    <lineage>
        <taxon>Bacteria</taxon>
        <taxon>Bacillati</taxon>
        <taxon>Actinomycetota</taxon>
        <taxon>Actinomycetes</taxon>
        <taxon>Micrococcales</taxon>
        <taxon>Micrococcaceae</taxon>
        <taxon>Kocuria</taxon>
    </lineage>
</organism>
<name>M2YD35_9MICC</name>
<dbReference type="PANTHER" id="PTHR43384">
    <property type="entry name" value="SEPTUM SITE-DETERMINING PROTEIN MIND HOMOLOG, CHLOROPLASTIC-RELATED"/>
    <property type="match status" value="1"/>
</dbReference>